<reference evidence="3 4" key="1">
    <citation type="journal article" date="2019" name="Int. J. Syst. Evol. Microbiol.">
        <title>The Global Catalogue of Microorganisms (GCM) 10K type strain sequencing project: providing services to taxonomists for standard genome sequencing and annotation.</title>
        <authorList>
            <consortium name="The Broad Institute Genomics Platform"/>
            <consortium name="The Broad Institute Genome Sequencing Center for Infectious Disease"/>
            <person name="Wu L."/>
            <person name="Ma J."/>
        </authorList>
    </citation>
    <scope>NUCLEOTIDE SEQUENCE [LARGE SCALE GENOMIC DNA]</scope>
    <source>
        <strain evidence="3 4">JCM 15503</strain>
    </source>
</reference>
<dbReference type="CDD" id="cd13578">
    <property type="entry name" value="PBP2_Bug27"/>
    <property type="match status" value="1"/>
</dbReference>
<evidence type="ECO:0000256" key="1">
    <source>
        <dbReference type="ARBA" id="ARBA00006987"/>
    </source>
</evidence>
<dbReference type="InterPro" id="IPR005064">
    <property type="entry name" value="BUG"/>
</dbReference>
<comment type="similarity">
    <text evidence="1">Belongs to the UPF0065 (bug) family.</text>
</comment>
<protein>
    <submittedName>
        <fullName evidence="3">Tripartite tricarboxylate transporter substrate binding protein</fullName>
    </submittedName>
</protein>
<dbReference type="EMBL" id="BAAAEW010000013">
    <property type="protein sequence ID" value="GAA0751152.1"/>
    <property type="molecule type" value="Genomic_DNA"/>
</dbReference>
<dbReference type="Gene3D" id="3.40.190.150">
    <property type="entry name" value="Bordetella uptake gene, domain 1"/>
    <property type="match status" value="1"/>
</dbReference>
<dbReference type="Pfam" id="PF03401">
    <property type="entry name" value="TctC"/>
    <property type="match status" value="1"/>
</dbReference>
<dbReference type="SUPFAM" id="SSF53850">
    <property type="entry name" value="Periplasmic binding protein-like II"/>
    <property type="match status" value="1"/>
</dbReference>
<proteinExistence type="inferred from homology"/>
<dbReference type="PANTHER" id="PTHR42928">
    <property type="entry name" value="TRICARBOXYLATE-BINDING PROTEIN"/>
    <property type="match status" value="1"/>
</dbReference>
<organism evidence="3 4">
    <name type="scientific">Ideonella azotifigens</name>
    <dbReference type="NCBI Taxonomy" id="513160"/>
    <lineage>
        <taxon>Bacteria</taxon>
        <taxon>Pseudomonadati</taxon>
        <taxon>Pseudomonadota</taxon>
        <taxon>Betaproteobacteria</taxon>
        <taxon>Burkholderiales</taxon>
        <taxon>Sphaerotilaceae</taxon>
        <taxon>Ideonella</taxon>
    </lineage>
</organism>
<dbReference type="Proteomes" id="UP001500279">
    <property type="component" value="Unassembled WGS sequence"/>
</dbReference>
<keyword evidence="4" id="KW-1185">Reference proteome</keyword>
<evidence type="ECO:0000313" key="3">
    <source>
        <dbReference type="EMBL" id="GAA0751152.1"/>
    </source>
</evidence>
<name>A0ABN1K0F5_9BURK</name>
<dbReference type="Gene3D" id="3.40.190.10">
    <property type="entry name" value="Periplasmic binding protein-like II"/>
    <property type="match status" value="1"/>
</dbReference>
<feature type="chain" id="PRO_5045232482" evidence="2">
    <location>
        <begin position="25"/>
        <end position="322"/>
    </location>
</feature>
<dbReference type="PIRSF" id="PIRSF017082">
    <property type="entry name" value="YflP"/>
    <property type="match status" value="1"/>
</dbReference>
<comment type="caution">
    <text evidence="3">The sequence shown here is derived from an EMBL/GenBank/DDBJ whole genome shotgun (WGS) entry which is preliminary data.</text>
</comment>
<accession>A0ABN1K0F5</accession>
<dbReference type="RefSeq" id="WP_141291092.1">
    <property type="nucleotide sequence ID" value="NZ_BAAAEW010000013.1"/>
</dbReference>
<dbReference type="PANTHER" id="PTHR42928:SF5">
    <property type="entry name" value="BLR1237 PROTEIN"/>
    <property type="match status" value="1"/>
</dbReference>
<keyword evidence="2" id="KW-0732">Signal</keyword>
<sequence>MQRQQFIRGMAAAALACVAGTASAQAWPAKPITMIIPFPPGGTLDVVGRMLAQKLGQQLGQTVIVDNRPGGAGTLGAGMVARAPADGYTLLFTASTFTTTPMTQKTPVYDVVKDFTPLALVAKAPLAVSVNKHLPFNDIKGLLAYGKQNPGKLTFAIGSTGSAGHLSTELLRRAGQMEYLIVPYKGSAPAYQDLIGGQIDAFIDPILGSVPFAKAGQLKVLAVTSKNRLASQPELPTVGETVPGYEFYSWYGLWGPAGLPKDMATRLNAEVNKALTAGEMPERLPAQGLLLTPGSIEDFAHFQHEDMLLSQRIITEGKIRAE</sequence>
<evidence type="ECO:0000256" key="2">
    <source>
        <dbReference type="SAM" id="SignalP"/>
    </source>
</evidence>
<feature type="signal peptide" evidence="2">
    <location>
        <begin position="1"/>
        <end position="24"/>
    </location>
</feature>
<evidence type="ECO:0000313" key="4">
    <source>
        <dbReference type="Proteomes" id="UP001500279"/>
    </source>
</evidence>
<dbReference type="InterPro" id="IPR042100">
    <property type="entry name" value="Bug_dom1"/>
</dbReference>
<gene>
    <name evidence="3" type="ORF">GCM10009107_23670</name>
</gene>